<keyword evidence="1" id="KW-0812">Transmembrane</keyword>
<keyword evidence="1" id="KW-0472">Membrane</keyword>
<keyword evidence="1" id="KW-1133">Transmembrane helix</keyword>
<evidence type="ECO:0000313" key="3">
    <source>
        <dbReference type="Proteomes" id="UP001156613"/>
    </source>
</evidence>
<protein>
    <submittedName>
        <fullName evidence="2">Uncharacterized protein</fullName>
    </submittedName>
</protein>
<dbReference type="Proteomes" id="UP001156613">
    <property type="component" value="Unassembled WGS sequence"/>
</dbReference>
<gene>
    <name evidence="2" type="ORF">GCM10010937_16430</name>
</gene>
<sequence>MQNDVLWGIAAGALTAGGLSAFAVWHDEQDLCNGDPVLVCQGVGGQLRDTASAGLEGAGMVIVLAVGLCCLIASALLAGKGVRRLWRIARQTGS</sequence>
<organism evidence="2 3">
    <name type="scientific">Gluconobacter japonicus</name>
    <dbReference type="NCBI Taxonomy" id="376620"/>
    <lineage>
        <taxon>Bacteria</taxon>
        <taxon>Pseudomonadati</taxon>
        <taxon>Pseudomonadota</taxon>
        <taxon>Alphaproteobacteria</taxon>
        <taxon>Acetobacterales</taxon>
        <taxon>Acetobacteraceae</taxon>
        <taxon>Gluconobacter</taxon>
    </lineage>
</organism>
<name>A0ABQ5WI34_GLUJA</name>
<evidence type="ECO:0000313" key="2">
    <source>
        <dbReference type="EMBL" id="GLQ59840.1"/>
    </source>
</evidence>
<reference evidence="3" key="1">
    <citation type="journal article" date="2019" name="Int. J. Syst. Evol. Microbiol.">
        <title>The Global Catalogue of Microorganisms (GCM) 10K type strain sequencing project: providing services to taxonomists for standard genome sequencing and annotation.</title>
        <authorList>
            <consortium name="The Broad Institute Genomics Platform"/>
            <consortium name="The Broad Institute Genome Sequencing Center for Infectious Disease"/>
            <person name="Wu L."/>
            <person name="Ma J."/>
        </authorList>
    </citation>
    <scope>NUCLEOTIDE SEQUENCE [LARGE SCALE GENOMIC DNA]</scope>
    <source>
        <strain evidence="3">NBRC 3271</strain>
    </source>
</reference>
<proteinExistence type="predicted"/>
<keyword evidence="3" id="KW-1185">Reference proteome</keyword>
<accession>A0ABQ5WI34</accession>
<evidence type="ECO:0000256" key="1">
    <source>
        <dbReference type="SAM" id="Phobius"/>
    </source>
</evidence>
<dbReference type="EMBL" id="BSNT01000058">
    <property type="protein sequence ID" value="GLQ59840.1"/>
    <property type="molecule type" value="Genomic_DNA"/>
</dbReference>
<feature type="transmembrane region" description="Helical" evidence="1">
    <location>
        <begin position="57"/>
        <end position="78"/>
    </location>
</feature>
<comment type="caution">
    <text evidence="2">The sequence shown here is derived from an EMBL/GenBank/DDBJ whole genome shotgun (WGS) entry which is preliminary data.</text>
</comment>